<evidence type="ECO:0000313" key="2">
    <source>
        <dbReference type="EMBL" id="CAD7227035.1"/>
    </source>
</evidence>
<dbReference type="SUPFAM" id="SSF47090">
    <property type="entry name" value="PGBD-like"/>
    <property type="match status" value="1"/>
</dbReference>
<protein>
    <submittedName>
        <fullName evidence="2">Uncharacterized protein</fullName>
    </submittedName>
</protein>
<dbReference type="AlphaFoldDB" id="A0A7R8WDS7"/>
<evidence type="ECO:0000256" key="1">
    <source>
        <dbReference type="ARBA" id="ARBA00023049"/>
    </source>
</evidence>
<reference evidence="2" key="1">
    <citation type="submission" date="2020-11" db="EMBL/GenBank/DDBJ databases">
        <authorList>
            <person name="Tran Van P."/>
        </authorList>
    </citation>
    <scope>NUCLEOTIDE SEQUENCE</scope>
</reference>
<keyword evidence="1" id="KW-0645">Protease</keyword>
<keyword evidence="1" id="KW-0482">Metalloprotease</keyword>
<dbReference type="GO" id="GO:0008237">
    <property type="term" value="F:metallopeptidase activity"/>
    <property type="evidence" value="ECO:0007669"/>
    <property type="project" value="UniProtKB-KW"/>
</dbReference>
<name>A0A7R8WDS7_9CRUS</name>
<keyword evidence="1" id="KW-0378">Hydrolase</keyword>
<gene>
    <name evidence="2" type="ORF">CTOB1V02_LOCUS4946</name>
</gene>
<organism evidence="2">
    <name type="scientific">Cyprideis torosa</name>
    <dbReference type="NCBI Taxonomy" id="163714"/>
    <lineage>
        <taxon>Eukaryota</taxon>
        <taxon>Metazoa</taxon>
        <taxon>Ecdysozoa</taxon>
        <taxon>Arthropoda</taxon>
        <taxon>Crustacea</taxon>
        <taxon>Oligostraca</taxon>
        <taxon>Ostracoda</taxon>
        <taxon>Podocopa</taxon>
        <taxon>Podocopida</taxon>
        <taxon>Cytherocopina</taxon>
        <taxon>Cytheroidea</taxon>
        <taxon>Cytherideidae</taxon>
        <taxon>Cyprideis</taxon>
    </lineage>
</organism>
<dbReference type="Gene3D" id="1.10.101.10">
    <property type="entry name" value="PGBD-like superfamily/PGBD"/>
    <property type="match status" value="1"/>
</dbReference>
<dbReference type="InterPro" id="IPR002477">
    <property type="entry name" value="Peptidoglycan-bd-like"/>
</dbReference>
<sequence length="84" mass="9265">KYLQRYGYHNGPTLSAKSAALTDVEKWIEAIKDFQEFAGLNITGELTPILITNLSSRPQMARDLETEAIAGFLLCPVPKAKSPD</sequence>
<accession>A0A7R8WDS7</accession>
<dbReference type="Pfam" id="PF01471">
    <property type="entry name" value="PG_binding_1"/>
    <property type="match status" value="1"/>
</dbReference>
<dbReference type="InterPro" id="IPR036365">
    <property type="entry name" value="PGBD-like_sf"/>
</dbReference>
<proteinExistence type="predicted"/>
<dbReference type="EMBL" id="OB661008">
    <property type="protein sequence ID" value="CAD7227035.1"/>
    <property type="molecule type" value="Genomic_DNA"/>
</dbReference>
<dbReference type="InterPro" id="IPR036366">
    <property type="entry name" value="PGBDSf"/>
</dbReference>
<feature type="non-terminal residue" evidence="2">
    <location>
        <position position="84"/>
    </location>
</feature>
<dbReference type="OrthoDB" id="6626285at2759"/>